<keyword evidence="1" id="KW-0472">Membrane</keyword>
<keyword evidence="1" id="KW-0812">Transmembrane</keyword>
<protein>
    <submittedName>
        <fullName evidence="2">Cell envelope integrity protein CreD</fullName>
    </submittedName>
</protein>
<feature type="transmembrane region" description="Helical" evidence="1">
    <location>
        <begin position="325"/>
        <end position="346"/>
    </location>
</feature>
<dbReference type="NCBIfam" id="NF008712">
    <property type="entry name" value="PRK11715.1-1"/>
    <property type="match status" value="1"/>
</dbReference>
<organism evidence="2 3">
    <name type="scientific">Erythrobacter crassostreae</name>
    <dbReference type="NCBI Taxonomy" id="2828328"/>
    <lineage>
        <taxon>Bacteria</taxon>
        <taxon>Pseudomonadati</taxon>
        <taxon>Pseudomonadota</taxon>
        <taxon>Alphaproteobacteria</taxon>
        <taxon>Sphingomonadales</taxon>
        <taxon>Erythrobacteraceae</taxon>
        <taxon>Erythrobacter/Porphyrobacter group</taxon>
        <taxon>Erythrobacter</taxon>
    </lineage>
</organism>
<dbReference type="InterPro" id="IPR010364">
    <property type="entry name" value="Uncharacterised_IM_CreD"/>
</dbReference>
<feature type="transmembrane region" description="Helical" evidence="1">
    <location>
        <begin position="407"/>
        <end position="423"/>
    </location>
</feature>
<dbReference type="Pfam" id="PF06123">
    <property type="entry name" value="CreD"/>
    <property type="match status" value="1"/>
</dbReference>
<dbReference type="EMBL" id="JAGSPC010000002">
    <property type="protein sequence ID" value="MBV7260072.1"/>
    <property type="molecule type" value="Genomic_DNA"/>
</dbReference>
<name>A0A9X1F4N6_9SPHN</name>
<feature type="transmembrane region" description="Helical" evidence="1">
    <location>
        <begin position="377"/>
        <end position="400"/>
    </location>
</feature>
<keyword evidence="1" id="KW-1133">Transmembrane helix</keyword>
<dbReference type="PANTHER" id="PTHR30092:SF0">
    <property type="entry name" value="INNER MEMBRANE PROTEIN CRED"/>
    <property type="match status" value="1"/>
</dbReference>
<proteinExistence type="predicted"/>
<reference evidence="2" key="1">
    <citation type="submission" date="2021-04" db="EMBL/GenBank/DDBJ databases">
        <authorList>
            <person name="Pira H."/>
            <person name="Risdian C."/>
            <person name="Wink J."/>
        </authorList>
    </citation>
    <scope>NUCLEOTIDE SEQUENCE</scope>
    <source>
        <strain evidence="2">WH158</strain>
    </source>
</reference>
<dbReference type="GO" id="GO:0005886">
    <property type="term" value="C:plasma membrane"/>
    <property type="evidence" value="ECO:0007669"/>
    <property type="project" value="TreeGrafter"/>
</dbReference>
<evidence type="ECO:0000313" key="2">
    <source>
        <dbReference type="EMBL" id="MBV7260072.1"/>
    </source>
</evidence>
<feature type="transmembrane region" description="Helical" evidence="1">
    <location>
        <begin position="353"/>
        <end position="371"/>
    </location>
</feature>
<dbReference type="PIRSF" id="PIRSF004548">
    <property type="entry name" value="CreD"/>
    <property type="match status" value="1"/>
</dbReference>
<comment type="caution">
    <text evidence="2">The sequence shown here is derived from an EMBL/GenBank/DDBJ whole genome shotgun (WGS) entry which is preliminary data.</text>
</comment>
<keyword evidence="3" id="KW-1185">Reference proteome</keyword>
<gene>
    <name evidence="2" type="ORF">KCG46_10880</name>
</gene>
<feature type="transmembrane region" description="Helical" evidence="1">
    <location>
        <begin position="12"/>
        <end position="32"/>
    </location>
</feature>
<sequence length="469" mass="50324">MSVERSPGVKLLFAGLVGAALIVPLLMVYLLVSDRQHQARVAQASITEGWAGAQTVSGPLLVVPYMVTREVTEQVDGKTVKRTTTSRQNLYISPSEQNLDTTINPEVRSRGIIHQSVVYDAGITGSARFAMPADLDRLGVESDQLLLDEALLQLPISDPSGLQTAADLSVGGNALDLRPGLGNRQSGSGVHAFYDWAEGAEFTLDFTYSLRGSQEFSMVPRGEETNFAVDSSWPHPSFTGVLPSDTDKEIGPDGFKAKWSISNLALGQSLVSTSAPANASVVIDEYDNRYAEISPGENVSGASIATIRLMEPVDLYKRVERALKYGFLFIGFTFLAFLMFDIVAGAKVASAEYLLTGAGLILFFVMLLAFAEMIGFAFAYVVSSGAIIGLLSAYSAAVLGSWKRARVIGGLLIGLYAVLYVLLNLEAWSLVIGSLMLFVALAGVMYATRAIEWSKVSIREASEEEGATA</sequence>
<dbReference type="PANTHER" id="PTHR30092">
    <property type="entry name" value="INNER MEMBRANE PROTEIN CRED"/>
    <property type="match status" value="1"/>
</dbReference>
<evidence type="ECO:0000313" key="3">
    <source>
        <dbReference type="Proteomes" id="UP001138681"/>
    </source>
</evidence>
<dbReference type="Proteomes" id="UP001138681">
    <property type="component" value="Unassembled WGS sequence"/>
</dbReference>
<feature type="transmembrane region" description="Helical" evidence="1">
    <location>
        <begin position="429"/>
        <end position="448"/>
    </location>
</feature>
<dbReference type="AlphaFoldDB" id="A0A9X1F4N6"/>
<accession>A0A9X1F4N6</accession>
<evidence type="ECO:0000256" key="1">
    <source>
        <dbReference type="SAM" id="Phobius"/>
    </source>
</evidence>
<dbReference type="RefSeq" id="WP_218405457.1">
    <property type="nucleotide sequence ID" value="NZ_JAGSPC010000002.1"/>
</dbReference>